<evidence type="ECO:0008006" key="2">
    <source>
        <dbReference type="Google" id="ProtNLM"/>
    </source>
</evidence>
<organism evidence="1">
    <name type="scientific">marine metagenome</name>
    <dbReference type="NCBI Taxonomy" id="408172"/>
    <lineage>
        <taxon>unclassified sequences</taxon>
        <taxon>metagenomes</taxon>
        <taxon>ecological metagenomes</taxon>
    </lineage>
</organism>
<dbReference type="EMBL" id="UINC01188222">
    <property type="protein sequence ID" value="SVE01330.1"/>
    <property type="molecule type" value="Genomic_DNA"/>
</dbReference>
<dbReference type="SUPFAM" id="SSF53335">
    <property type="entry name" value="S-adenosyl-L-methionine-dependent methyltransferases"/>
    <property type="match status" value="1"/>
</dbReference>
<reference evidence="1" key="1">
    <citation type="submission" date="2018-05" db="EMBL/GenBank/DDBJ databases">
        <authorList>
            <person name="Lanie J.A."/>
            <person name="Ng W.-L."/>
            <person name="Kazmierczak K.M."/>
            <person name="Andrzejewski T.M."/>
            <person name="Davidsen T.M."/>
            <person name="Wayne K.J."/>
            <person name="Tettelin H."/>
            <person name="Glass J.I."/>
            <person name="Rusch D."/>
            <person name="Podicherti R."/>
            <person name="Tsui H.-C.T."/>
            <person name="Winkler M.E."/>
        </authorList>
    </citation>
    <scope>NUCLEOTIDE SEQUENCE</scope>
</reference>
<gene>
    <name evidence="1" type="ORF">METZ01_LOCUS454184</name>
</gene>
<dbReference type="Gene3D" id="3.40.50.150">
    <property type="entry name" value="Vaccinia Virus protein VP39"/>
    <property type="match status" value="1"/>
</dbReference>
<protein>
    <recommendedName>
        <fullName evidence="2">Methyltransferase type 11 domain-containing protein</fullName>
    </recommendedName>
</protein>
<name>A0A383A1B7_9ZZZZ</name>
<sequence length="195" mass="22622">MHETGYKKIDGTKREPENTYDGKSTIPFAKIIKKIIVENKCNSLLDYGCGKGKYYFENFDFEGENIPNLKDYWGGINIDLYDPCYKKFNNLTKEKVDISICVDVLEHIPLEDIDWVLSEFISLTNKFVFINVACSPAVALLPNGKNAHINLQQPQWWKNKLNEFAKEFEDLKILCTCSYDLLNGETKWAFIEIRD</sequence>
<dbReference type="InterPro" id="IPR029063">
    <property type="entry name" value="SAM-dependent_MTases_sf"/>
</dbReference>
<accession>A0A383A1B7</accession>
<feature type="non-terminal residue" evidence="1">
    <location>
        <position position="195"/>
    </location>
</feature>
<evidence type="ECO:0000313" key="1">
    <source>
        <dbReference type="EMBL" id="SVE01330.1"/>
    </source>
</evidence>
<proteinExistence type="predicted"/>
<dbReference type="AlphaFoldDB" id="A0A383A1B7"/>